<proteinExistence type="predicted"/>
<keyword evidence="2" id="KW-1185">Reference proteome</keyword>
<dbReference type="EMBL" id="CM020618">
    <property type="protein sequence ID" value="KAK1861121.1"/>
    <property type="molecule type" value="Genomic_DNA"/>
</dbReference>
<evidence type="ECO:0000313" key="2">
    <source>
        <dbReference type="Proteomes" id="UP000798662"/>
    </source>
</evidence>
<organism evidence="1 2">
    <name type="scientific">Pyropia yezoensis</name>
    <name type="common">Susabi-nori</name>
    <name type="synonym">Porphyra yezoensis</name>
    <dbReference type="NCBI Taxonomy" id="2788"/>
    <lineage>
        <taxon>Eukaryota</taxon>
        <taxon>Rhodophyta</taxon>
        <taxon>Bangiophyceae</taxon>
        <taxon>Bangiales</taxon>
        <taxon>Bangiaceae</taxon>
        <taxon>Pyropia</taxon>
    </lineage>
</organism>
<reference evidence="1" key="1">
    <citation type="submission" date="2019-11" db="EMBL/GenBank/DDBJ databases">
        <title>Nori genome reveals adaptations in red seaweeds to the harsh intertidal environment.</title>
        <authorList>
            <person name="Wang D."/>
            <person name="Mao Y."/>
        </authorList>
    </citation>
    <scope>NUCLEOTIDE SEQUENCE</scope>
    <source>
        <tissue evidence="1">Gametophyte</tissue>
    </source>
</reference>
<protein>
    <submittedName>
        <fullName evidence="1">Uncharacterized protein</fullName>
    </submittedName>
</protein>
<sequence>MVYKLIKANAVASMVDMPCRTTVGWMPAVVQRLQFELATGFKYYCVDADQRSHGDLQWAYAHADGVEFLHFAPTEEGKMPTADMVFSYRGLQRWGVKNSWAFFKTVRESAPRLVLFTNSPGLENLSQTPDVLNVRKAPFHFGLSKRVISSLTAAGGAPLQLLLYDADLGRRWAGGHADGAAADAVASATPTPPSPSAAGEGGAGGGGAEGGGGGGDTTDATASVEE</sequence>
<accession>A0ACC3BSW1</accession>
<name>A0ACC3BSW1_PYRYE</name>
<comment type="caution">
    <text evidence="1">The sequence shown here is derived from an EMBL/GenBank/DDBJ whole genome shotgun (WGS) entry which is preliminary data.</text>
</comment>
<dbReference type="Proteomes" id="UP000798662">
    <property type="component" value="Chromosome 1"/>
</dbReference>
<evidence type="ECO:0000313" key="1">
    <source>
        <dbReference type="EMBL" id="KAK1861121.1"/>
    </source>
</evidence>
<gene>
    <name evidence="1" type="ORF">I4F81_003705</name>
</gene>